<protein>
    <recommendedName>
        <fullName evidence="2">PIN domain-containing protein</fullName>
    </recommendedName>
</protein>
<evidence type="ECO:0008006" key="2">
    <source>
        <dbReference type="Google" id="ProtNLM"/>
    </source>
</evidence>
<dbReference type="SUPFAM" id="SSF88723">
    <property type="entry name" value="PIN domain-like"/>
    <property type="match status" value="1"/>
</dbReference>
<organism evidence="1">
    <name type="scientific">uncultured Solirubrobacteraceae bacterium</name>
    <dbReference type="NCBI Taxonomy" id="1162706"/>
    <lineage>
        <taxon>Bacteria</taxon>
        <taxon>Bacillati</taxon>
        <taxon>Actinomycetota</taxon>
        <taxon>Thermoleophilia</taxon>
        <taxon>Solirubrobacterales</taxon>
        <taxon>Solirubrobacteraceae</taxon>
        <taxon>environmental samples</taxon>
    </lineage>
</organism>
<dbReference type="AlphaFoldDB" id="A0A6J4RRJ6"/>
<dbReference type="EMBL" id="CADCVJ010000165">
    <property type="protein sequence ID" value="CAA9480400.1"/>
    <property type="molecule type" value="Genomic_DNA"/>
</dbReference>
<reference evidence="1" key="1">
    <citation type="submission" date="2020-02" db="EMBL/GenBank/DDBJ databases">
        <authorList>
            <person name="Meier V. D."/>
        </authorList>
    </citation>
    <scope>NUCLEOTIDE SEQUENCE</scope>
    <source>
        <strain evidence="1">AVDCRST_MAG38</strain>
    </source>
</reference>
<sequence length="143" mass="15578">MIDTMVFDALHADPPGREAVLAAIAAGRLRLVTTHVQERQLADIRDPVRRKALQRLPREVVPTSAPILAVARDGRPRMAPSPEARALRIGPRHVADHVIAEAARAHADLLVTEDRRLAEEATGAGLETWTVQALTRWARAAAS</sequence>
<proteinExistence type="predicted"/>
<accession>A0A6J4RRJ6</accession>
<name>A0A6J4RRJ6_9ACTN</name>
<dbReference type="InterPro" id="IPR029060">
    <property type="entry name" value="PIN-like_dom_sf"/>
</dbReference>
<gene>
    <name evidence="1" type="ORF">AVDCRST_MAG38-1983</name>
</gene>
<evidence type="ECO:0000313" key="1">
    <source>
        <dbReference type="EMBL" id="CAA9480400.1"/>
    </source>
</evidence>